<evidence type="ECO:0000313" key="2">
    <source>
        <dbReference type="EMBL" id="KIL65323.1"/>
    </source>
</evidence>
<dbReference type="Proteomes" id="UP000054549">
    <property type="component" value="Unassembled WGS sequence"/>
</dbReference>
<dbReference type="AlphaFoldDB" id="A0A0C2X969"/>
<feature type="compositionally biased region" description="Polar residues" evidence="1">
    <location>
        <begin position="252"/>
        <end position="262"/>
    </location>
</feature>
<dbReference type="OrthoDB" id="2856027at2759"/>
<dbReference type="InParanoid" id="A0A0C2X969"/>
<sequence length="309" mass="34420">MLKCLAGYPLYVPQPYSDLSEGYSRKGVCVGDVGIITKDGAFDFLFSICLSQNGSINPRKLPSGFTLEVSKDSKINHKEQFPRKTHLFESPVSRKKSLCTRYTSSEPGGAILELPEGAFQDDATSKLPFRRLAVRKGVKWYKYTIGTRGRDILNGSLYLVTSCTKCTQWGTAVFDRPCTPRDGLRFVQSGGLFRNSGSKYSWKGSSTLTTKVAPCPDSNHGDSLNQCVFVQGYKIMLRQDIFDDLMNDQLRQTPQVSMSSRLPKSGRNGTRHRDRHVGDGATRTRPIQDATTNHKRPTEAPLVRGVICH</sequence>
<name>A0A0C2X969_AMAMK</name>
<reference evidence="2 3" key="1">
    <citation type="submission" date="2014-04" db="EMBL/GenBank/DDBJ databases">
        <title>Evolutionary Origins and Diversification of the Mycorrhizal Mutualists.</title>
        <authorList>
            <consortium name="DOE Joint Genome Institute"/>
            <consortium name="Mycorrhizal Genomics Consortium"/>
            <person name="Kohler A."/>
            <person name="Kuo A."/>
            <person name="Nagy L.G."/>
            <person name="Floudas D."/>
            <person name="Copeland A."/>
            <person name="Barry K.W."/>
            <person name="Cichocki N."/>
            <person name="Veneault-Fourrey C."/>
            <person name="LaButti K."/>
            <person name="Lindquist E.A."/>
            <person name="Lipzen A."/>
            <person name="Lundell T."/>
            <person name="Morin E."/>
            <person name="Murat C."/>
            <person name="Riley R."/>
            <person name="Ohm R."/>
            <person name="Sun H."/>
            <person name="Tunlid A."/>
            <person name="Henrissat B."/>
            <person name="Grigoriev I.V."/>
            <person name="Hibbett D.S."/>
            <person name="Martin F."/>
        </authorList>
    </citation>
    <scope>NUCLEOTIDE SEQUENCE [LARGE SCALE GENOMIC DNA]</scope>
    <source>
        <strain evidence="2 3">Koide BX008</strain>
    </source>
</reference>
<keyword evidence="3" id="KW-1185">Reference proteome</keyword>
<proteinExistence type="predicted"/>
<dbReference type="EMBL" id="KN818243">
    <property type="protein sequence ID" value="KIL65323.1"/>
    <property type="molecule type" value="Genomic_DNA"/>
</dbReference>
<evidence type="ECO:0000256" key="1">
    <source>
        <dbReference type="SAM" id="MobiDB-lite"/>
    </source>
</evidence>
<feature type="region of interest" description="Disordered" evidence="1">
    <location>
        <begin position="252"/>
        <end position="309"/>
    </location>
</feature>
<dbReference type="HOGENOM" id="CLU_021108_1_0_1"/>
<evidence type="ECO:0000313" key="3">
    <source>
        <dbReference type="Proteomes" id="UP000054549"/>
    </source>
</evidence>
<accession>A0A0C2X969</accession>
<protein>
    <submittedName>
        <fullName evidence="2">Uncharacterized protein</fullName>
    </submittedName>
</protein>
<gene>
    <name evidence="2" type="ORF">M378DRAFT_77063</name>
</gene>
<organism evidence="2 3">
    <name type="scientific">Amanita muscaria (strain Koide BX008)</name>
    <dbReference type="NCBI Taxonomy" id="946122"/>
    <lineage>
        <taxon>Eukaryota</taxon>
        <taxon>Fungi</taxon>
        <taxon>Dikarya</taxon>
        <taxon>Basidiomycota</taxon>
        <taxon>Agaricomycotina</taxon>
        <taxon>Agaricomycetes</taxon>
        <taxon>Agaricomycetidae</taxon>
        <taxon>Agaricales</taxon>
        <taxon>Pluteineae</taxon>
        <taxon>Amanitaceae</taxon>
        <taxon>Amanita</taxon>
    </lineage>
</organism>
<dbReference type="STRING" id="946122.A0A0C2X969"/>